<proteinExistence type="predicted"/>
<dbReference type="EMBL" id="JAJEQM010000010">
    <property type="protein sequence ID" value="MCC2210795.1"/>
    <property type="molecule type" value="Genomic_DNA"/>
</dbReference>
<sequence>MDDAMKLIIDIWNSLSPEGRKLWIGEGQVLPTLKNGRYAAKKKPQIIKRKFDAKWNADTNQILAIINK</sequence>
<evidence type="ECO:0000313" key="1">
    <source>
        <dbReference type="EMBL" id="MCC2210795.1"/>
    </source>
</evidence>
<reference evidence="1 2" key="1">
    <citation type="submission" date="2021-10" db="EMBL/GenBank/DDBJ databases">
        <title>Anaerobic single-cell dispensing facilitates the cultivation of human gut bacteria.</title>
        <authorList>
            <person name="Afrizal A."/>
        </authorList>
    </citation>
    <scope>NUCLEOTIDE SEQUENCE [LARGE SCALE GENOMIC DNA]</scope>
    <source>
        <strain evidence="1 2">CLA-AA-H232</strain>
    </source>
</reference>
<keyword evidence="2" id="KW-1185">Reference proteome</keyword>
<name>A0AAE3E010_9FIRM</name>
<accession>A0AAE3E010</accession>
<comment type="caution">
    <text evidence="1">The sequence shown here is derived from an EMBL/GenBank/DDBJ whole genome shotgun (WGS) entry which is preliminary data.</text>
</comment>
<dbReference type="RefSeq" id="WP_022228930.1">
    <property type="nucleotide sequence ID" value="NZ_JAJEQM010000010.1"/>
</dbReference>
<evidence type="ECO:0000313" key="2">
    <source>
        <dbReference type="Proteomes" id="UP001198242"/>
    </source>
</evidence>
<gene>
    <name evidence="1" type="ORF">LKE05_08330</name>
</gene>
<organism evidence="1 2">
    <name type="scientific">Hominilimicola fabiformis</name>
    <dbReference type="NCBI Taxonomy" id="2885356"/>
    <lineage>
        <taxon>Bacteria</taxon>
        <taxon>Bacillati</taxon>
        <taxon>Bacillota</taxon>
        <taxon>Clostridia</taxon>
        <taxon>Eubacteriales</taxon>
        <taxon>Oscillospiraceae</taxon>
        <taxon>Hominilimicola</taxon>
    </lineage>
</organism>
<dbReference type="AlphaFoldDB" id="A0AAE3E010"/>
<protein>
    <submittedName>
        <fullName evidence="1">Uncharacterized protein</fullName>
    </submittedName>
</protein>
<dbReference type="Proteomes" id="UP001198242">
    <property type="component" value="Unassembled WGS sequence"/>
</dbReference>